<name>A0ABY6CU44_9BACT</name>
<dbReference type="PROSITE" id="PS50983">
    <property type="entry name" value="FE_B12_PBP"/>
    <property type="match status" value="1"/>
</dbReference>
<evidence type="ECO:0000259" key="2">
    <source>
        <dbReference type="PROSITE" id="PS50983"/>
    </source>
</evidence>
<keyword evidence="3" id="KW-0675">Receptor</keyword>
<evidence type="ECO:0000256" key="1">
    <source>
        <dbReference type="ARBA" id="ARBA00022729"/>
    </source>
</evidence>
<dbReference type="EMBL" id="CP106679">
    <property type="protein sequence ID" value="UXP34041.1"/>
    <property type="molecule type" value="Genomic_DNA"/>
</dbReference>
<dbReference type="InterPro" id="IPR002491">
    <property type="entry name" value="ABC_transptr_periplasmic_BD"/>
</dbReference>
<dbReference type="Proteomes" id="UP001065174">
    <property type="component" value="Chromosome"/>
</dbReference>
<evidence type="ECO:0000313" key="3">
    <source>
        <dbReference type="EMBL" id="UXP34041.1"/>
    </source>
</evidence>
<keyword evidence="4" id="KW-1185">Reference proteome</keyword>
<evidence type="ECO:0000313" key="4">
    <source>
        <dbReference type="Proteomes" id="UP001065174"/>
    </source>
</evidence>
<protein>
    <submittedName>
        <fullName evidence="3">Helical backbone metal receptor</fullName>
    </submittedName>
</protein>
<accession>A0ABY6CU44</accession>
<feature type="domain" description="Fe/B12 periplasmic-binding" evidence="2">
    <location>
        <begin position="20"/>
        <end position="260"/>
    </location>
</feature>
<dbReference type="Gene3D" id="3.40.50.1980">
    <property type="entry name" value="Nitrogenase molybdenum iron protein domain"/>
    <property type="match status" value="2"/>
</dbReference>
<dbReference type="Pfam" id="PF01497">
    <property type="entry name" value="Peripla_BP_2"/>
    <property type="match status" value="1"/>
</dbReference>
<dbReference type="InterPro" id="IPR050902">
    <property type="entry name" value="ABC_Transporter_SBP"/>
</dbReference>
<dbReference type="NCBIfam" id="NF038402">
    <property type="entry name" value="TroA_like"/>
    <property type="match status" value="1"/>
</dbReference>
<keyword evidence="1" id="KW-0732">Signal</keyword>
<proteinExistence type="predicted"/>
<reference evidence="3" key="1">
    <citation type="submission" date="2022-09" db="EMBL/GenBank/DDBJ databases">
        <title>Comparative genomics and taxonomic characterization of three novel marine species of genus Reichenbachiella exhibiting antioxidant and polysaccharide degradation activities.</title>
        <authorList>
            <person name="Muhammad N."/>
            <person name="Lee Y.-J."/>
            <person name="Ko J."/>
            <person name="Kim S.-G."/>
        </authorList>
    </citation>
    <scope>NUCLEOTIDE SEQUENCE</scope>
    <source>
        <strain evidence="3">BKB1-1</strain>
    </source>
</reference>
<gene>
    <name evidence="3" type="ORF">N6H18_08805</name>
</gene>
<dbReference type="PANTHER" id="PTHR30535:SF35">
    <property type="entry name" value="PERIPLASMIC BINDING PROTEIN"/>
    <property type="match status" value="1"/>
</dbReference>
<sequence>MKTTTDQLKRTVSVPDFPQRIISLVPSITELLFDLGLGDRVVGITKFCVHPARGLQEKTKIGGTKNIKTERIASLNPDLILANKEENTKSDIEGIWDQYPVWVSDVNGLSDALDMIESVGWMTQTETLAGKWISDIEASFAQLTKRTHVRTLYMIWQSPWMSVGTDTFVYDMLSRCGFDSVIRETRYPQLTDEEIIGLNPEVVLLSSEPFPFKETHVQRMQEILPEAKVILVDGEMFSWYGSRLGLSAAYFQSIMREILW</sequence>
<organism evidence="3 4">
    <name type="scientific">Reichenbachiella agarivorans</name>
    <dbReference type="NCBI Taxonomy" id="2979464"/>
    <lineage>
        <taxon>Bacteria</taxon>
        <taxon>Pseudomonadati</taxon>
        <taxon>Bacteroidota</taxon>
        <taxon>Cytophagia</taxon>
        <taxon>Cytophagales</taxon>
        <taxon>Reichenbachiellaceae</taxon>
        <taxon>Reichenbachiella</taxon>
    </lineage>
</organism>
<dbReference type="InterPro" id="IPR054828">
    <property type="entry name" value="Vit_B12_bind_prot"/>
</dbReference>
<dbReference type="RefSeq" id="WP_262311467.1">
    <property type="nucleotide sequence ID" value="NZ_CP106679.1"/>
</dbReference>
<dbReference type="PANTHER" id="PTHR30535">
    <property type="entry name" value="VITAMIN B12-BINDING PROTEIN"/>
    <property type="match status" value="1"/>
</dbReference>
<dbReference type="SUPFAM" id="SSF53807">
    <property type="entry name" value="Helical backbone' metal receptor"/>
    <property type="match status" value="1"/>
</dbReference>